<dbReference type="AlphaFoldDB" id="A0A915L0Y7"/>
<keyword evidence="1" id="KW-1185">Reference proteome</keyword>
<dbReference type="WBParaSite" id="nRc.2.0.1.t44131-RA">
    <property type="protein sequence ID" value="nRc.2.0.1.t44131-RA"/>
    <property type="gene ID" value="nRc.2.0.1.g44131"/>
</dbReference>
<evidence type="ECO:0000313" key="1">
    <source>
        <dbReference type="Proteomes" id="UP000887565"/>
    </source>
</evidence>
<accession>A0A915L0Y7</accession>
<evidence type="ECO:0000313" key="2">
    <source>
        <dbReference type="WBParaSite" id="nRc.2.0.1.t44131-RA"/>
    </source>
</evidence>
<dbReference type="Proteomes" id="UP000887565">
    <property type="component" value="Unplaced"/>
</dbReference>
<name>A0A915L0Y7_ROMCU</name>
<organism evidence="1 2">
    <name type="scientific">Romanomermis culicivorax</name>
    <name type="common">Nematode worm</name>
    <dbReference type="NCBI Taxonomy" id="13658"/>
    <lineage>
        <taxon>Eukaryota</taxon>
        <taxon>Metazoa</taxon>
        <taxon>Ecdysozoa</taxon>
        <taxon>Nematoda</taxon>
        <taxon>Enoplea</taxon>
        <taxon>Dorylaimia</taxon>
        <taxon>Mermithida</taxon>
        <taxon>Mermithoidea</taxon>
        <taxon>Mermithidae</taxon>
        <taxon>Romanomermis</taxon>
    </lineage>
</organism>
<protein>
    <submittedName>
        <fullName evidence="2">Uncharacterized protein</fullName>
    </submittedName>
</protein>
<sequence>MFKESCTWSNGYCLHLENQIRPQVEASLWNVASSKRTRRAPLIQGGQHVHVSSEGNIKEAHKP</sequence>
<reference evidence="2" key="1">
    <citation type="submission" date="2022-11" db="UniProtKB">
        <authorList>
            <consortium name="WormBaseParasite"/>
        </authorList>
    </citation>
    <scope>IDENTIFICATION</scope>
</reference>
<proteinExistence type="predicted"/>